<organism evidence="8 10">
    <name type="scientific">Legionella jamestowniensis</name>
    <dbReference type="NCBI Taxonomy" id="455"/>
    <lineage>
        <taxon>Bacteria</taxon>
        <taxon>Pseudomonadati</taxon>
        <taxon>Pseudomonadota</taxon>
        <taxon>Gammaproteobacteria</taxon>
        <taxon>Legionellales</taxon>
        <taxon>Legionellaceae</taxon>
        <taxon>Legionella</taxon>
    </lineage>
</organism>
<name>A0A0W0UJ00_9GAMM</name>
<dbReference type="OrthoDB" id="9785673at2"/>
<feature type="binding site" evidence="6">
    <location>
        <position position="218"/>
    </location>
    <ligand>
        <name>S-adenosyl-L-methionine</name>
        <dbReference type="ChEBI" id="CHEBI:59789"/>
    </ligand>
</feature>
<evidence type="ECO:0000313" key="9">
    <source>
        <dbReference type="EMBL" id="OCH99368.1"/>
    </source>
</evidence>
<comment type="function">
    <text evidence="6">Specifically methylates the ribose of guanosine 2251 in 23S rRNA.</text>
</comment>
<evidence type="ECO:0000313" key="8">
    <source>
        <dbReference type="EMBL" id="KTD07622.1"/>
    </source>
</evidence>
<dbReference type="InterPro" id="IPR001537">
    <property type="entry name" value="SpoU_MeTrfase"/>
</dbReference>
<dbReference type="GO" id="GO:0070039">
    <property type="term" value="F:rRNA (guanosine-2'-O-)-methyltransferase activity"/>
    <property type="evidence" value="ECO:0007669"/>
    <property type="project" value="UniProtKB-UniRule"/>
</dbReference>
<keyword evidence="11" id="KW-1185">Reference proteome</keyword>
<protein>
    <recommendedName>
        <fullName evidence="6">23S rRNA (guanosine-2'-O-)-methyltransferase RlmB</fullName>
        <ecNumber evidence="6">2.1.1.185</ecNumber>
    </recommendedName>
    <alternativeName>
        <fullName evidence="6">23S rRNA (guanosine2251 2'-O)-methyltransferase</fullName>
    </alternativeName>
    <alternativeName>
        <fullName evidence="6">23S rRNA Gm2251 2'-O-methyltransferase</fullName>
    </alternativeName>
</protein>
<evidence type="ECO:0000256" key="3">
    <source>
        <dbReference type="ARBA" id="ARBA00022603"/>
    </source>
</evidence>
<keyword evidence="3 6" id="KW-0489">Methyltransferase</keyword>
<dbReference type="InterPro" id="IPR029026">
    <property type="entry name" value="tRNA_m1G_MTases_N"/>
</dbReference>
<reference evidence="9 11" key="2">
    <citation type="submission" date="2016-05" db="EMBL/GenBank/DDBJ databases">
        <authorList>
            <person name="Prochazka B."/>
            <person name="Indra A."/>
            <person name="Hasenberger P."/>
            <person name="Blaschitz M."/>
            <person name="Wagner L."/>
            <person name="Wewalka G."/>
            <person name="Sorschag S."/>
            <person name="Schmid D."/>
            <person name="Ruppitsch W."/>
        </authorList>
    </citation>
    <scope>NUCLEOTIDE SEQUENCE [LARGE SCALE GENOMIC DNA]</scope>
    <source>
        <strain evidence="9 11">974010_12</strain>
    </source>
</reference>
<dbReference type="EMBL" id="LNYG01000013">
    <property type="protein sequence ID" value="KTD07622.1"/>
    <property type="molecule type" value="Genomic_DNA"/>
</dbReference>
<dbReference type="InterPro" id="IPR013123">
    <property type="entry name" value="SpoU_subst-bd"/>
</dbReference>
<dbReference type="InterPro" id="IPR029064">
    <property type="entry name" value="Ribosomal_eL30-like_sf"/>
</dbReference>
<dbReference type="Pfam" id="PF08032">
    <property type="entry name" value="SpoU_sub_bind"/>
    <property type="match status" value="1"/>
</dbReference>
<evidence type="ECO:0000256" key="4">
    <source>
        <dbReference type="ARBA" id="ARBA00022679"/>
    </source>
</evidence>
<dbReference type="SMART" id="SM00967">
    <property type="entry name" value="SpoU_sub_bind"/>
    <property type="match status" value="1"/>
</dbReference>
<dbReference type="PATRIC" id="fig|455.5.peg.1914"/>
<dbReference type="STRING" id="455.Ljam_1817"/>
<sequence>MSEHFVFGLHAVHALLVNPHRPTKKLYVSQERLDKKLQMLLDLAEQKGIPIERLTVQKMHQRFAEFTHQGIVASAGNLPQYNENDLLSLLANAKKPFLVLILDGITDPHNLGACLRTADATGVDFVIIPKDKNAGITPVVTKVACGATESIPVVRVTNLVRAMEIIKQEGVWVYGAAGEATESIYTLDCKTSLALVMGAEGEGLRRLTREHCDGLFALPMLGSVESLNVSVATGVCLYEVVRQRRVQQ</sequence>
<evidence type="ECO:0000256" key="5">
    <source>
        <dbReference type="ARBA" id="ARBA00022691"/>
    </source>
</evidence>
<feature type="domain" description="RNA 2-O ribose methyltransferase substrate binding" evidence="7">
    <location>
        <begin position="5"/>
        <end position="81"/>
    </location>
</feature>
<dbReference type="RefSeq" id="WP_058449727.1">
    <property type="nucleotide sequence ID" value="NZ_CAAAJF010000002.1"/>
</dbReference>
<reference evidence="8 10" key="1">
    <citation type="submission" date="2015-11" db="EMBL/GenBank/DDBJ databases">
        <title>Genomic analysis of 38 Legionella species identifies large and diverse effector repertoires.</title>
        <authorList>
            <person name="Burstein D."/>
            <person name="Amaro F."/>
            <person name="Zusman T."/>
            <person name="Lifshitz Z."/>
            <person name="Cohen O."/>
            <person name="Gilbert J.A."/>
            <person name="Pupko T."/>
            <person name="Shuman H.A."/>
            <person name="Segal G."/>
        </authorList>
    </citation>
    <scope>NUCLEOTIDE SEQUENCE [LARGE SCALE GENOMIC DNA]</scope>
    <source>
        <strain evidence="8 10">JA-26-G1-E2</strain>
    </source>
</reference>
<dbReference type="CDD" id="cd18103">
    <property type="entry name" value="SpoU-like_RlmB"/>
    <property type="match status" value="1"/>
</dbReference>
<dbReference type="EMBL" id="LYOZ01000001">
    <property type="protein sequence ID" value="OCH99368.1"/>
    <property type="molecule type" value="Genomic_DNA"/>
</dbReference>
<dbReference type="SUPFAM" id="SSF55315">
    <property type="entry name" value="L30e-like"/>
    <property type="match status" value="1"/>
</dbReference>
<keyword evidence="4 6" id="KW-0808">Transferase</keyword>
<dbReference type="GO" id="GO:0005829">
    <property type="term" value="C:cytosol"/>
    <property type="evidence" value="ECO:0007669"/>
    <property type="project" value="TreeGrafter"/>
</dbReference>
<keyword evidence="5 6" id="KW-0949">S-adenosyl-L-methionine</keyword>
<dbReference type="InterPro" id="IPR004441">
    <property type="entry name" value="rRNA_MeTrfase_TrmH"/>
</dbReference>
<dbReference type="FunFam" id="3.40.1280.10:FF:000008">
    <property type="entry name" value="Group 3 RNA methyltransferase TrmH"/>
    <property type="match status" value="1"/>
</dbReference>
<accession>A0A0W0UJ00</accession>
<dbReference type="HAMAP" id="MF_01887">
    <property type="entry name" value="23SrRNA_methyltr_B"/>
    <property type="match status" value="1"/>
</dbReference>
<comment type="caution">
    <text evidence="8">The sequence shown here is derived from an EMBL/GenBank/DDBJ whole genome shotgun (WGS) entry which is preliminary data.</text>
</comment>
<proteinExistence type="inferred from homology"/>
<feature type="binding site" evidence="6">
    <location>
        <position position="227"/>
    </location>
    <ligand>
        <name>S-adenosyl-L-methionine</name>
        <dbReference type="ChEBI" id="CHEBI:59789"/>
    </ligand>
</feature>
<dbReference type="AlphaFoldDB" id="A0A0W0UJ00"/>
<evidence type="ECO:0000256" key="6">
    <source>
        <dbReference type="HAMAP-Rule" id="MF_01887"/>
    </source>
</evidence>
<dbReference type="Pfam" id="PF00588">
    <property type="entry name" value="SpoU_methylase"/>
    <property type="match status" value="1"/>
</dbReference>
<dbReference type="Proteomes" id="UP000093336">
    <property type="component" value="Unassembled WGS sequence"/>
</dbReference>
<dbReference type="Gene3D" id="3.30.1330.30">
    <property type="match status" value="1"/>
</dbReference>
<dbReference type="EC" id="2.1.1.185" evidence="6"/>
<dbReference type="Proteomes" id="UP000054715">
    <property type="component" value="Unassembled WGS sequence"/>
</dbReference>
<keyword evidence="2 6" id="KW-0698">rRNA processing</keyword>
<dbReference type="GO" id="GO:0003723">
    <property type="term" value="F:RNA binding"/>
    <property type="evidence" value="ECO:0007669"/>
    <property type="project" value="InterPro"/>
</dbReference>
<evidence type="ECO:0000256" key="1">
    <source>
        <dbReference type="ARBA" id="ARBA00022490"/>
    </source>
</evidence>
<comment type="similarity">
    <text evidence="6">Belongs to the class IV-like SAM-binding methyltransferase superfamily. RNA methyltransferase TrmH family. RlmB subfamily.</text>
</comment>
<evidence type="ECO:0000313" key="10">
    <source>
        <dbReference type="Proteomes" id="UP000054715"/>
    </source>
</evidence>
<gene>
    <name evidence="6" type="primary">rlmB</name>
    <name evidence="9" type="ORF">A8135_06685</name>
    <name evidence="8" type="ORF">Ljam_1817</name>
</gene>
<keyword evidence="1 6" id="KW-0963">Cytoplasm</keyword>
<feature type="binding site" evidence="6">
    <location>
        <position position="198"/>
    </location>
    <ligand>
        <name>S-adenosyl-L-methionine</name>
        <dbReference type="ChEBI" id="CHEBI:59789"/>
    </ligand>
</feature>
<dbReference type="InterPro" id="IPR024915">
    <property type="entry name" value="23S_rRNA_MeTrfase_RlmB"/>
</dbReference>
<dbReference type="Gene3D" id="3.40.1280.10">
    <property type="match status" value="1"/>
</dbReference>
<comment type="catalytic activity">
    <reaction evidence="6">
        <text>guanosine(2251) in 23S rRNA + S-adenosyl-L-methionine = 2'-O-methylguanosine(2251) in 23S rRNA + S-adenosyl-L-homocysteine + H(+)</text>
        <dbReference type="Rhea" id="RHEA:24140"/>
        <dbReference type="Rhea" id="RHEA-COMP:10239"/>
        <dbReference type="Rhea" id="RHEA-COMP:10241"/>
        <dbReference type="ChEBI" id="CHEBI:15378"/>
        <dbReference type="ChEBI" id="CHEBI:57856"/>
        <dbReference type="ChEBI" id="CHEBI:59789"/>
        <dbReference type="ChEBI" id="CHEBI:74269"/>
        <dbReference type="ChEBI" id="CHEBI:74445"/>
        <dbReference type="EC" id="2.1.1.185"/>
    </reaction>
</comment>
<dbReference type="SUPFAM" id="SSF75217">
    <property type="entry name" value="alpha/beta knot"/>
    <property type="match status" value="1"/>
</dbReference>
<comment type="subcellular location">
    <subcellularLocation>
        <location evidence="6">Cytoplasm</location>
    </subcellularLocation>
</comment>
<evidence type="ECO:0000259" key="7">
    <source>
        <dbReference type="SMART" id="SM00967"/>
    </source>
</evidence>
<dbReference type="PANTHER" id="PTHR46429:SF1">
    <property type="entry name" value="23S RRNA (GUANOSINE-2'-O-)-METHYLTRANSFERASE RLMB"/>
    <property type="match status" value="1"/>
</dbReference>
<dbReference type="NCBIfam" id="TIGR00186">
    <property type="entry name" value="rRNA_methyl_3"/>
    <property type="match status" value="1"/>
</dbReference>
<dbReference type="InterPro" id="IPR029028">
    <property type="entry name" value="Alpha/beta_knot_MTases"/>
</dbReference>
<evidence type="ECO:0000256" key="2">
    <source>
        <dbReference type="ARBA" id="ARBA00022552"/>
    </source>
</evidence>
<evidence type="ECO:0000313" key="11">
    <source>
        <dbReference type="Proteomes" id="UP000093336"/>
    </source>
</evidence>
<dbReference type="PANTHER" id="PTHR46429">
    <property type="entry name" value="23S RRNA (GUANOSINE-2'-O-)-METHYLTRANSFERASE RLMB"/>
    <property type="match status" value="1"/>
</dbReference>